<protein>
    <recommendedName>
        <fullName evidence="5">Kazal-like domain-containing protein</fullName>
    </recommendedName>
</protein>
<keyword evidence="1" id="KW-0646">Protease inhibitor</keyword>
<dbReference type="SUPFAM" id="SSF100895">
    <property type="entry name" value="Kazal-type serine protease inhibitors"/>
    <property type="match status" value="3"/>
</dbReference>
<feature type="domain" description="Kazal-like" evidence="5">
    <location>
        <begin position="20"/>
        <end position="80"/>
    </location>
</feature>
<evidence type="ECO:0000256" key="1">
    <source>
        <dbReference type="ARBA" id="ARBA00022690"/>
    </source>
</evidence>
<name>A0A8B6EUG0_MYTGA</name>
<keyword evidence="4" id="KW-0732">Signal</keyword>
<keyword evidence="3" id="KW-1015">Disulfide bond</keyword>
<keyword evidence="7" id="KW-1185">Reference proteome</keyword>
<evidence type="ECO:0000256" key="3">
    <source>
        <dbReference type="ARBA" id="ARBA00023157"/>
    </source>
</evidence>
<feature type="chain" id="PRO_5032579967" description="Kazal-like domain-containing protein" evidence="4">
    <location>
        <begin position="23"/>
        <end position="316"/>
    </location>
</feature>
<accession>A0A8B6EUG0</accession>
<dbReference type="CDD" id="cd00104">
    <property type="entry name" value="KAZAL_FS"/>
    <property type="match status" value="2"/>
</dbReference>
<keyword evidence="2" id="KW-0722">Serine protease inhibitor</keyword>
<dbReference type="PROSITE" id="PS51465">
    <property type="entry name" value="KAZAL_2"/>
    <property type="match status" value="3"/>
</dbReference>
<dbReference type="Gene3D" id="3.30.60.30">
    <property type="match status" value="3"/>
</dbReference>
<feature type="signal peptide" evidence="4">
    <location>
        <begin position="1"/>
        <end position="22"/>
    </location>
</feature>
<dbReference type="PANTHER" id="PTHR10913:SF45">
    <property type="entry name" value="FOLLISTATIN, ISOFORM A-RELATED"/>
    <property type="match status" value="1"/>
</dbReference>
<dbReference type="PANTHER" id="PTHR10913">
    <property type="entry name" value="FOLLISTATIN-RELATED"/>
    <property type="match status" value="1"/>
</dbReference>
<sequence length="316" mass="33912">MDGYMEMIRVILLYITLECVKASDLCSQVITLDCHTQYAANEAEEVCGTNGISYHNFCYYAQAKCNYTGLDIQNVGPCLDDTKTTAVELSGSPTINTSNHQTTTKNTVTTTKAPSADQDPIQQLFCTGVSAGTIACPDELDPYCDFTFSQSDLCSKVLTIDCDGQYVSSKDESVCASDLVTYKTCCHFAQAKCLDGQIVIISEGPCSNTTYLLNATAAFAQTCGTFLPPAEITTTSTATANIKTTSTSDNDPFDHIFCSGINSGAITCPDTLDPYCGTDGKFYLNKCDFQTARCTNPSLSIQPIRLCKGPTPTPVG</sequence>
<dbReference type="InterPro" id="IPR002350">
    <property type="entry name" value="Kazal_dom"/>
</dbReference>
<dbReference type="InterPro" id="IPR036058">
    <property type="entry name" value="Kazal_dom_sf"/>
</dbReference>
<evidence type="ECO:0000313" key="7">
    <source>
        <dbReference type="Proteomes" id="UP000596742"/>
    </source>
</evidence>
<feature type="domain" description="Kazal-like" evidence="5">
    <location>
        <begin position="252"/>
        <end position="313"/>
    </location>
</feature>
<dbReference type="InterPro" id="IPR050653">
    <property type="entry name" value="Prot_Inhib_GrowthFact_Antg"/>
</dbReference>
<evidence type="ECO:0000313" key="6">
    <source>
        <dbReference type="EMBL" id="VDI38995.1"/>
    </source>
</evidence>
<comment type="caution">
    <text evidence="6">The sequence shown here is derived from an EMBL/GenBank/DDBJ whole genome shotgun (WGS) entry which is preliminary data.</text>
</comment>
<reference evidence="6" key="1">
    <citation type="submission" date="2018-11" db="EMBL/GenBank/DDBJ databases">
        <authorList>
            <person name="Alioto T."/>
            <person name="Alioto T."/>
        </authorList>
    </citation>
    <scope>NUCLEOTIDE SEQUENCE</scope>
</reference>
<gene>
    <name evidence="6" type="ORF">MGAL_10B090122</name>
</gene>
<dbReference type="GO" id="GO:0004867">
    <property type="term" value="F:serine-type endopeptidase inhibitor activity"/>
    <property type="evidence" value="ECO:0007669"/>
    <property type="project" value="UniProtKB-KW"/>
</dbReference>
<evidence type="ECO:0000259" key="5">
    <source>
        <dbReference type="PROSITE" id="PS51465"/>
    </source>
</evidence>
<proteinExistence type="predicted"/>
<dbReference type="Pfam" id="PF07648">
    <property type="entry name" value="Kazal_2"/>
    <property type="match status" value="3"/>
</dbReference>
<dbReference type="OrthoDB" id="6157426at2759"/>
<dbReference type="GO" id="GO:0005576">
    <property type="term" value="C:extracellular region"/>
    <property type="evidence" value="ECO:0007669"/>
    <property type="project" value="TreeGrafter"/>
</dbReference>
<dbReference type="AlphaFoldDB" id="A0A8B6EUG0"/>
<feature type="domain" description="Kazal-like" evidence="5">
    <location>
        <begin position="148"/>
        <end position="208"/>
    </location>
</feature>
<evidence type="ECO:0000256" key="4">
    <source>
        <dbReference type="SAM" id="SignalP"/>
    </source>
</evidence>
<dbReference type="EMBL" id="UYJE01005645">
    <property type="protein sequence ID" value="VDI38995.1"/>
    <property type="molecule type" value="Genomic_DNA"/>
</dbReference>
<dbReference type="Proteomes" id="UP000596742">
    <property type="component" value="Unassembled WGS sequence"/>
</dbReference>
<organism evidence="6 7">
    <name type="scientific">Mytilus galloprovincialis</name>
    <name type="common">Mediterranean mussel</name>
    <dbReference type="NCBI Taxonomy" id="29158"/>
    <lineage>
        <taxon>Eukaryota</taxon>
        <taxon>Metazoa</taxon>
        <taxon>Spiralia</taxon>
        <taxon>Lophotrochozoa</taxon>
        <taxon>Mollusca</taxon>
        <taxon>Bivalvia</taxon>
        <taxon>Autobranchia</taxon>
        <taxon>Pteriomorphia</taxon>
        <taxon>Mytilida</taxon>
        <taxon>Mytiloidea</taxon>
        <taxon>Mytilidae</taxon>
        <taxon>Mytilinae</taxon>
        <taxon>Mytilus</taxon>
    </lineage>
</organism>
<evidence type="ECO:0000256" key="2">
    <source>
        <dbReference type="ARBA" id="ARBA00022900"/>
    </source>
</evidence>
<dbReference type="SMART" id="SM00280">
    <property type="entry name" value="KAZAL"/>
    <property type="match status" value="3"/>
</dbReference>